<feature type="compositionally biased region" description="Basic and acidic residues" evidence="1">
    <location>
        <begin position="1"/>
        <end position="17"/>
    </location>
</feature>
<feature type="transmembrane region" description="Helical" evidence="2">
    <location>
        <begin position="782"/>
        <end position="801"/>
    </location>
</feature>
<feature type="compositionally biased region" description="Acidic residues" evidence="1">
    <location>
        <begin position="59"/>
        <end position="78"/>
    </location>
</feature>
<gene>
    <name evidence="3" type="ORF">ECRASSUSDP1_LOCUS1088</name>
</gene>
<feature type="transmembrane region" description="Helical" evidence="2">
    <location>
        <begin position="821"/>
        <end position="841"/>
    </location>
</feature>
<feature type="transmembrane region" description="Helical" evidence="2">
    <location>
        <begin position="713"/>
        <end position="731"/>
    </location>
</feature>
<evidence type="ECO:0000256" key="2">
    <source>
        <dbReference type="SAM" id="Phobius"/>
    </source>
</evidence>
<dbReference type="Gene3D" id="1.10.287.70">
    <property type="match status" value="1"/>
</dbReference>
<feature type="transmembrane region" description="Helical" evidence="2">
    <location>
        <begin position="1015"/>
        <end position="1035"/>
    </location>
</feature>
<evidence type="ECO:0000313" key="3">
    <source>
        <dbReference type="EMBL" id="CAI2359794.1"/>
    </source>
</evidence>
<keyword evidence="2" id="KW-0812">Transmembrane</keyword>
<keyword evidence="2" id="KW-0472">Membrane</keyword>
<feature type="transmembrane region" description="Helical" evidence="2">
    <location>
        <begin position="661"/>
        <end position="679"/>
    </location>
</feature>
<comment type="caution">
    <text evidence="3">The sequence shown here is derived from an EMBL/GenBank/DDBJ whole genome shotgun (WGS) entry which is preliminary data.</text>
</comment>
<feature type="transmembrane region" description="Helical" evidence="2">
    <location>
        <begin position="981"/>
        <end position="1003"/>
    </location>
</feature>
<organism evidence="3 4">
    <name type="scientific">Euplotes crassus</name>
    <dbReference type="NCBI Taxonomy" id="5936"/>
    <lineage>
        <taxon>Eukaryota</taxon>
        <taxon>Sar</taxon>
        <taxon>Alveolata</taxon>
        <taxon>Ciliophora</taxon>
        <taxon>Intramacronucleata</taxon>
        <taxon>Spirotrichea</taxon>
        <taxon>Hypotrichia</taxon>
        <taxon>Euplotida</taxon>
        <taxon>Euplotidae</taxon>
        <taxon>Moneuplotes</taxon>
    </lineage>
</organism>
<evidence type="ECO:0000313" key="4">
    <source>
        <dbReference type="Proteomes" id="UP001295684"/>
    </source>
</evidence>
<feature type="region of interest" description="Disordered" evidence="1">
    <location>
        <begin position="1"/>
        <end position="96"/>
    </location>
</feature>
<protein>
    <recommendedName>
        <fullName evidence="5">Ion transport domain-containing protein</fullName>
    </recommendedName>
</protein>
<proteinExistence type="predicted"/>
<dbReference type="Proteomes" id="UP001295684">
    <property type="component" value="Unassembled WGS sequence"/>
</dbReference>
<feature type="transmembrane region" description="Helical" evidence="2">
    <location>
        <begin position="887"/>
        <end position="908"/>
    </location>
</feature>
<dbReference type="EMBL" id="CAMPGE010001027">
    <property type="protein sequence ID" value="CAI2359794.1"/>
    <property type="molecule type" value="Genomic_DNA"/>
</dbReference>
<sequence length="1347" mass="158884">MDIEDEKQMESKVKSNPENENSEVFKLQSNWQEDLHENYQKAQQDAVEQYQKENNDIQSESEDNMTSESEEDDYENEDNNSIKKKKNNSDVLSPPQFKAKDFKNKVLKLLFNPKDLTFERDLDDLSHIMDKNDFKYWLFLGAFLLIHLERPRILKRLYDYDSWIRKKIDEIFQKYSKFSGDQSRLLKHQTSSVLNNTRKEDDNKSHHSLRSMQSLKKGNVNMEDPEFLMSFKDNKYNIKNILRSEVGSKFNSMVLKIALIKRHEKICCTVLLEYTCKIEKSYLKMGVTGDLYTFLQVMWKKDKIYYKLDGDNSASDNDPSNSIGKKSTFRNPNNNETQDPKGLKFTYDEFFNLILKVNPKNGHKKIKEVVDWNLNSPGENMIISLLKVGMGSIAISKQKHYDYDIEDDLYYFCLTNGNDDFLRYGVLNGIFNSLNLFDKEKTIEMYLGYLERGVKLDINFNLLLYSNISKMRVQHVFRLLNILKRIVTEPNERNIILHSSNTLLCLALCQEYLINIGKYVNLFKKKCKWIIHRLDNLIEKIIFNLDYDMIESIYLSKDFKDRSLIKIVNELELKSFLKSPKTTVLLDTLWDGIASTECDGRLADFSTMNYLLQSKTKKIDGRKISPRDLLTNQFTIVGKVKFWFQNIFRNESIDFLFKKDFICATILVIVFQFINFQYLELFRERVYKDLPTEQEKIDKIKTNIETYSNYNSFGSLCAFSLLYSGFCKWLFNKLSKEASLPVDKWTILDVVCGFVCVVSFNYTRSLTYENIFDKDQKSIIDYYIVAVLIVSWLRYFSYFLLIKPVAKLFLTLIQMLKDTIFFMFVMCSYLLLAASIFSTLFQAQDDEKYGSFSTTFRTMFDYTLGNYDSEDLEQNNDSHDYLMMSHIIISNIFLLNFLIAILSTVYVTMRVIGDFKFKANRYSYMEKYQLAMKDKKGLEQLVIHPAPLNLLTIFLLPSAFSEHSKTAGDSFYRCMFWIDNIIMSILFMIVLILLIPIIFCKILYNLFRSMKWYNFLWIGFWWIIFGTLVLPLYVLKDIIYFYKINCYDGTITATDAKKIHREEKKLKIEHLNNIYEVMKGIFIEMNRKRKKDKVDFKKNQTLQLDKVKQIGWEEGDLTKYNISTSLIIKIWRRYNEKDVGDVFKDEPDPLIPLIDDTKIIPKNRKFRRLVGSTYMELFEKNLLNVSNMDINNPDRKILEDDDYEFDNEEDQLKLNNVKSFIMRFRDVNSEGDINLLNALKSLPKTITMSNLERVELMNQSVIQVSIISFQNDDKDELFNFYDKRGKKRLIKIRSEMDEISNSIHNFKSTVIDLIGKASEVFNIQLDESKRFIRSDSAEISESASEFV</sequence>
<reference evidence="3" key="1">
    <citation type="submission" date="2023-07" db="EMBL/GenBank/DDBJ databases">
        <authorList>
            <consortium name="AG Swart"/>
            <person name="Singh M."/>
            <person name="Singh A."/>
            <person name="Seah K."/>
            <person name="Emmerich C."/>
        </authorList>
    </citation>
    <scope>NUCLEOTIDE SEQUENCE</scope>
    <source>
        <strain evidence="3">DP1</strain>
    </source>
</reference>
<feature type="transmembrane region" description="Helical" evidence="2">
    <location>
        <begin position="743"/>
        <end position="762"/>
    </location>
</feature>
<accession>A0AAD1U688</accession>
<name>A0AAD1U688_EUPCR</name>
<feature type="compositionally biased region" description="Polar residues" evidence="1">
    <location>
        <begin position="323"/>
        <end position="337"/>
    </location>
</feature>
<keyword evidence="2" id="KW-1133">Transmembrane helix</keyword>
<keyword evidence="4" id="KW-1185">Reference proteome</keyword>
<evidence type="ECO:0008006" key="5">
    <source>
        <dbReference type="Google" id="ProtNLM"/>
    </source>
</evidence>
<evidence type="ECO:0000256" key="1">
    <source>
        <dbReference type="SAM" id="MobiDB-lite"/>
    </source>
</evidence>
<feature type="compositionally biased region" description="Low complexity" evidence="1">
    <location>
        <begin position="312"/>
        <end position="322"/>
    </location>
</feature>
<feature type="region of interest" description="Disordered" evidence="1">
    <location>
        <begin position="312"/>
        <end position="341"/>
    </location>
</feature>